<dbReference type="InterPro" id="IPR012135">
    <property type="entry name" value="Dihydroorotate_DH_1_2"/>
</dbReference>
<gene>
    <name evidence="8" type="ORF">F2Q65_01205</name>
</gene>
<dbReference type="PANTHER" id="PTHR48109">
    <property type="entry name" value="DIHYDROOROTATE DEHYDROGENASE (QUINONE), MITOCHONDRIAL-RELATED"/>
    <property type="match status" value="1"/>
</dbReference>
<reference evidence="8 9" key="1">
    <citation type="submission" date="2019-09" db="EMBL/GenBank/DDBJ databases">
        <title>Whole-genome sequence of the purple sulfur bacterium Thiohalocapsa marina DSM 19078.</title>
        <authorList>
            <person name="Kyndt J.A."/>
            <person name="Meyer T.E."/>
        </authorList>
    </citation>
    <scope>NUCLEOTIDE SEQUENCE [LARGE SCALE GENOMIC DNA]</scope>
    <source>
        <strain evidence="8 9">DSM 19078</strain>
    </source>
</reference>
<dbReference type="EMBL" id="VWXX01000001">
    <property type="protein sequence ID" value="KAA6187883.1"/>
    <property type="molecule type" value="Genomic_DNA"/>
</dbReference>
<keyword evidence="4" id="KW-0288">FMN</keyword>
<dbReference type="OrthoDB" id="9794954at2"/>
<comment type="pathway">
    <text evidence="2">Pyrimidine metabolism; UMP biosynthesis via de novo pathway.</text>
</comment>
<dbReference type="InterPro" id="IPR013785">
    <property type="entry name" value="Aldolase_TIM"/>
</dbReference>
<dbReference type="SUPFAM" id="SSF51395">
    <property type="entry name" value="FMN-linked oxidoreductases"/>
    <property type="match status" value="1"/>
</dbReference>
<dbReference type="GO" id="GO:0006207">
    <property type="term" value="P:'de novo' pyrimidine nucleobase biosynthetic process"/>
    <property type="evidence" value="ECO:0007669"/>
    <property type="project" value="TreeGrafter"/>
</dbReference>
<keyword evidence="6" id="KW-0560">Oxidoreductase</keyword>
<dbReference type="AlphaFoldDB" id="A0A5M8FVU9"/>
<dbReference type="NCBIfam" id="NF005741">
    <property type="entry name" value="PRK07565.1"/>
    <property type="match status" value="1"/>
</dbReference>
<comment type="cofactor">
    <cofactor evidence="1">
        <name>FMN</name>
        <dbReference type="ChEBI" id="CHEBI:58210"/>
    </cofactor>
</comment>
<dbReference type="Pfam" id="PF01180">
    <property type="entry name" value="DHO_dh"/>
    <property type="match status" value="1"/>
</dbReference>
<keyword evidence="9" id="KW-1185">Reference proteome</keyword>
<feature type="domain" description="Dihydroorotate dehydrogenase catalytic" evidence="7">
    <location>
        <begin position="3"/>
        <end position="292"/>
    </location>
</feature>
<dbReference type="GO" id="GO:0005737">
    <property type="term" value="C:cytoplasm"/>
    <property type="evidence" value="ECO:0007669"/>
    <property type="project" value="InterPro"/>
</dbReference>
<organism evidence="8 9">
    <name type="scientific">Thiohalocapsa marina</name>
    <dbReference type="NCBI Taxonomy" id="424902"/>
    <lineage>
        <taxon>Bacteria</taxon>
        <taxon>Pseudomonadati</taxon>
        <taxon>Pseudomonadota</taxon>
        <taxon>Gammaproteobacteria</taxon>
        <taxon>Chromatiales</taxon>
        <taxon>Chromatiaceae</taxon>
        <taxon>Thiohalocapsa</taxon>
    </lineage>
</organism>
<dbReference type="GO" id="GO:0004152">
    <property type="term" value="F:dihydroorotate dehydrogenase activity"/>
    <property type="evidence" value="ECO:0007669"/>
    <property type="project" value="InterPro"/>
</dbReference>
<dbReference type="InterPro" id="IPR005720">
    <property type="entry name" value="Dihydroorotate_DH_cat"/>
</dbReference>
<dbReference type="PANTHER" id="PTHR48109:SF3">
    <property type="entry name" value="SLL0744 PROTEIN"/>
    <property type="match status" value="1"/>
</dbReference>
<dbReference type="PIRSF" id="PIRSF000164">
    <property type="entry name" value="DHO_oxidase"/>
    <property type="match status" value="1"/>
</dbReference>
<name>A0A5M8FVU9_9GAMM</name>
<comment type="caution">
    <text evidence="8">The sequence shown here is derived from an EMBL/GenBank/DDBJ whole genome shotgun (WGS) entry which is preliminary data.</text>
</comment>
<dbReference type="GO" id="GO:0044205">
    <property type="term" value="P:'de novo' UMP biosynthetic process"/>
    <property type="evidence" value="ECO:0007669"/>
    <property type="project" value="UniProtKB-UniPathway"/>
</dbReference>
<evidence type="ECO:0000256" key="2">
    <source>
        <dbReference type="ARBA" id="ARBA00004725"/>
    </source>
</evidence>
<accession>A0A5M8FVU9</accession>
<evidence type="ECO:0000256" key="6">
    <source>
        <dbReference type="ARBA" id="ARBA00023002"/>
    </source>
</evidence>
<proteinExistence type="predicted"/>
<dbReference type="InterPro" id="IPR050074">
    <property type="entry name" value="DHO_dehydrogenase"/>
</dbReference>
<evidence type="ECO:0000313" key="8">
    <source>
        <dbReference type="EMBL" id="KAA6187883.1"/>
    </source>
</evidence>
<dbReference type="Proteomes" id="UP000322981">
    <property type="component" value="Unassembled WGS sequence"/>
</dbReference>
<evidence type="ECO:0000256" key="5">
    <source>
        <dbReference type="ARBA" id="ARBA00022975"/>
    </source>
</evidence>
<keyword evidence="3" id="KW-0285">Flavoprotein</keyword>
<dbReference type="UniPathway" id="UPA00070"/>
<evidence type="ECO:0000259" key="7">
    <source>
        <dbReference type="Pfam" id="PF01180"/>
    </source>
</evidence>
<evidence type="ECO:0000256" key="1">
    <source>
        <dbReference type="ARBA" id="ARBA00001917"/>
    </source>
</evidence>
<keyword evidence="5" id="KW-0665">Pyrimidine biosynthesis</keyword>
<evidence type="ECO:0000256" key="3">
    <source>
        <dbReference type="ARBA" id="ARBA00022630"/>
    </source>
</evidence>
<dbReference type="RefSeq" id="WP_150089562.1">
    <property type="nucleotide sequence ID" value="NZ_JBFUOH010000061.1"/>
</dbReference>
<dbReference type="CDD" id="cd04739">
    <property type="entry name" value="DHOD_like"/>
    <property type="match status" value="1"/>
</dbReference>
<protein>
    <submittedName>
        <fullName evidence="8">Dihydroorotate dehydrogenase-like protein</fullName>
    </submittedName>
</protein>
<evidence type="ECO:0000313" key="9">
    <source>
        <dbReference type="Proteomes" id="UP000322981"/>
    </source>
</evidence>
<sequence length="338" mass="36922">MDLTTQYLGFELKNPIVPSASPLSKSIDQARQLEDHGAAAIIMYSLFEEAITTETETMNRFLHQQDTGFAEADQGFLPDWQDFSGGLEQYLENLRRLKEALDIPVIASLNGVTPGGWLSHARELEQAGADALECNVYYVAADIHQSGTQVEERYLEILHTLKGQIGIPINMKLSPSFSSVGNMVQRLAAEGADGVALFNRFYQPDINIDSLRLQPSLHPSTSPEALLAMRWIAILYGRIEGLSLGATGGVHSAEDAIKLLLAGADVVHLCSTLLKQGTGQVAHILRGLCEWMEAQGFESVTEVRGNLSALAIPNPSEYERANYVNVIDSYSFSPGVMV</sequence>
<evidence type="ECO:0000256" key="4">
    <source>
        <dbReference type="ARBA" id="ARBA00022643"/>
    </source>
</evidence>
<dbReference type="Gene3D" id="3.20.20.70">
    <property type="entry name" value="Aldolase class I"/>
    <property type="match status" value="1"/>
</dbReference>